<protein>
    <submittedName>
        <fullName evidence="1">Uncharacterized protein</fullName>
    </submittedName>
</protein>
<evidence type="ECO:0000313" key="1">
    <source>
        <dbReference type="EMBL" id="TFK68494.1"/>
    </source>
</evidence>
<proteinExistence type="predicted"/>
<organism evidence="1 2">
    <name type="scientific">Pluteus cervinus</name>
    <dbReference type="NCBI Taxonomy" id="181527"/>
    <lineage>
        <taxon>Eukaryota</taxon>
        <taxon>Fungi</taxon>
        <taxon>Dikarya</taxon>
        <taxon>Basidiomycota</taxon>
        <taxon>Agaricomycotina</taxon>
        <taxon>Agaricomycetes</taxon>
        <taxon>Agaricomycetidae</taxon>
        <taxon>Agaricales</taxon>
        <taxon>Pluteineae</taxon>
        <taxon>Pluteaceae</taxon>
        <taxon>Pluteus</taxon>
    </lineage>
</organism>
<feature type="non-terminal residue" evidence="1">
    <location>
        <position position="279"/>
    </location>
</feature>
<evidence type="ECO:0000313" key="2">
    <source>
        <dbReference type="Proteomes" id="UP000308600"/>
    </source>
</evidence>
<feature type="non-terminal residue" evidence="1">
    <location>
        <position position="1"/>
    </location>
</feature>
<reference evidence="1 2" key="1">
    <citation type="journal article" date="2019" name="Nat. Ecol. Evol.">
        <title>Megaphylogeny resolves global patterns of mushroom evolution.</title>
        <authorList>
            <person name="Varga T."/>
            <person name="Krizsan K."/>
            <person name="Foldi C."/>
            <person name="Dima B."/>
            <person name="Sanchez-Garcia M."/>
            <person name="Sanchez-Ramirez S."/>
            <person name="Szollosi G.J."/>
            <person name="Szarkandi J.G."/>
            <person name="Papp V."/>
            <person name="Albert L."/>
            <person name="Andreopoulos W."/>
            <person name="Angelini C."/>
            <person name="Antonin V."/>
            <person name="Barry K.W."/>
            <person name="Bougher N.L."/>
            <person name="Buchanan P."/>
            <person name="Buyck B."/>
            <person name="Bense V."/>
            <person name="Catcheside P."/>
            <person name="Chovatia M."/>
            <person name="Cooper J."/>
            <person name="Damon W."/>
            <person name="Desjardin D."/>
            <person name="Finy P."/>
            <person name="Geml J."/>
            <person name="Haridas S."/>
            <person name="Hughes K."/>
            <person name="Justo A."/>
            <person name="Karasinski D."/>
            <person name="Kautmanova I."/>
            <person name="Kiss B."/>
            <person name="Kocsube S."/>
            <person name="Kotiranta H."/>
            <person name="LaButti K.M."/>
            <person name="Lechner B.E."/>
            <person name="Liimatainen K."/>
            <person name="Lipzen A."/>
            <person name="Lukacs Z."/>
            <person name="Mihaltcheva S."/>
            <person name="Morgado L.N."/>
            <person name="Niskanen T."/>
            <person name="Noordeloos M.E."/>
            <person name="Ohm R.A."/>
            <person name="Ortiz-Santana B."/>
            <person name="Ovrebo C."/>
            <person name="Racz N."/>
            <person name="Riley R."/>
            <person name="Savchenko A."/>
            <person name="Shiryaev A."/>
            <person name="Soop K."/>
            <person name="Spirin V."/>
            <person name="Szebenyi C."/>
            <person name="Tomsovsky M."/>
            <person name="Tulloss R.E."/>
            <person name="Uehling J."/>
            <person name="Grigoriev I.V."/>
            <person name="Vagvolgyi C."/>
            <person name="Papp T."/>
            <person name="Martin F.M."/>
            <person name="Miettinen O."/>
            <person name="Hibbett D.S."/>
            <person name="Nagy L.G."/>
        </authorList>
    </citation>
    <scope>NUCLEOTIDE SEQUENCE [LARGE SCALE GENOMIC DNA]</scope>
    <source>
        <strain evidence="1 2">NL-1719</strain>
    </source>
</reference>
<sequence>MLTSKPSLAFSLLQPCTRRRLFLHRAFSRTSYILKVDDKGARRASDKLFADAAREEAEVDPTPSNSSSRLGLDNSDVIWDGEERVQDAVLRMLMDKYKPHRTGTIRSADEKMKDVAARLVSSVNLGYTSPQETLSSPPPPPLKPKSGSWATEPLLPSTEGHQPWHTVFKTPSHATSSIKLAQLPPASSSPSSSNGKSMPSSSLVLDPKMRRMEREERKRSAHIGRLTRAREGTLDYRLGVKTGEGTRYGTRSRLVPLTEKGWQSLVEEKIEVSCIAGYM</sequence>
<dbReference type="EMBL" id="ML208350">
    <property type="protein sequence ID" value="TFK68494.1"/>
    <property type="molecule type" value="Genomic_DNA"/>
</dbReference>
<gene>
    <name evidence="1" type="ORF">BDN72DRAFT_960198</name>
</gene>
<accession>A0ACD3ATB6</accession>
<name>A0ACD3ATB6_9AGAR</name>
<dbReference type="Proteomes" id="UP000308600">
    <property type="component" value="Unassembled WGS sequence"/>
</dbReference>
<keyword evidence="2" id="KW-1185">Reference proteome</keyword>